<feature type="domain" description="Potassium channel" evidence="10">
    <location>
        <begin position="441"/>
        <end position="487"/>
    </location>
</feature>
<keyword evidence="5" id="KW-0406">Ion transport</keyword>
<comment type="subcellular location">
    <subcellularLocation>
        <location evidence="1">Membrane</location>
        <topology evidence="1">Multi-pass membrane protein</topology>
    </subcellularLocation>
</comment>
<feature type="transmembrane region" description="Helical" evidence="9">
    <location>
        <begin position="466"/>
        <end position="494"/>
    </location>
</feature>
<keyword evidence="7" id="KW-0407">Ion channel</keyword>
<keyword evidence="11" id="KW-1185">Reference proteome</keyword>
<keyword evidence="6 9" id="KW-0472">Membrane</keyword>
<feature type="transmembrane region" description="Helical" evidence="9">
    <location>
        <begin position="358"/>
        <end position="379"/>
    </location>
</feature>
<dbReference type="GO" id="GO:0022841">
    <property type="term" value="F:potassium ion leak channel activity"/>
    <property type="evidence" value="ECO:0007669"/>
    <property type="project" value="TreeGrafter"/>
</dbReference>
<feature type="domain" description="Potassium channel" evidence="10">
    <location>
        <begin position="310"/>
        <end position="386"/>
    </location>
</feature>
<accession>A0A915DQ05</accession>
<dbReference type="WBParaSite" id="jg22419">
    <property type="protein sequence ID" value="jg22419"/>
    <property type="gene ID" value="jg22419"/>
</dbReference>
<keyword evidence="3 9" id="KW-0812">Transmembrane</keyword>
<proteinExistence type="predicted"/>
<dbReference type="InterPro" id="IPR003280">
    <property type="entry name" value="2pore_dom_K_chnl"/>
</dbReference>
<evidence type="ECO:0000313" key="12">
    <source>
        <dbReference type="WBParaSite" id="jg22419"/>
    </source>
</evidence>
<protein>
    <submittedName>
        <fullName evidence="12">Potassium channel domain-containing protein</fullName>
    </submittedName>
</protein>
<name>A0A915DQ05_9BILA</name>
<evidence type="ECO:0000256" key="1">
    <source>
        <dbReference type="ARBA" id="ARBA00004141"/>
    </source>
</evidence>
<evidence type="ECO:0000313" key="11">
    <source>
        <dbReference type="Proteomes" id="UP000887574"/>
    </source>
</evidence>
<evidence type="ECO:0000256" key="5">
    <source>
        <dbReference type="ARBA" id="ARBA00023065"/>
    </source>
</evidence>
<dbReference type="Pfam" id="PF07885">
    <property type="entry name" value="Ion_trans_2"/>
    <property type="match status" value="2"/>
</dbReference>
<dbReference type="Proteomes" id="UP000887574">
    <property type="component" value="Unplaced"/>
</dbReference>
<feature type="transmembrane region" description="Helical" evidence="9">
    <location>
        <begin position="300"/>
        <end position="321"/>
    </location>
</feature>
<dbReference type="GO" id="GO:0015271">
    <property type="term" value="F:outward rectifier potassium channel activity"/>
    <property type="evidence" value="ECO:0007669"/>
    <property type="project" value="TreeGrafter"/>
</dbReference>
<feature type="region of interest" description="Disordered" evidence="8">
    <location>
        <begin position="22"/>
        <end position="52"/>
    </location>
</feature>
<dbReference type="InterPro" id="IPR013099">
    <property type="entry name" value="K_chnl_dom"/>
</dbReference>
<dbReference type="GO" id="GO:0030322">
    <property type="term" value="P:stabilization of membrane potential"/>
    <property type="evidence" value="ECO:0007669"/>
    <property type="project" value="TreeGrafter"/>
</dbReference>
<feature type="transmembrane region" description="Helical" evidence="9">
    <location>
        <begin position="434"/>
        <end position="454"/>
    </location>
</feature>
<dbReference type="Gene3D" id="1.10.287.70">
    <property type="match status" value="2"/>
</dbReference>
<evidence type="ECO:0000256" key="4">
    <source>
        <dbReference type="ARBA" id="ARBA00022989"/>
    </source>
</evidence>
<dbReference type="SUPFAM" id="SSF81324">
    <property type="entry name" value="Voltage-gated potassium channels"/>
    <property type="match status" value="2"/>
</dbReference>
<keyword evidence="2" id="KW-0813">Transport</keyword>
<evidence type="ECO:0000256" key="6">
    <source>
        <dbReference type="ARBA" id="ARBA00023136"/>
    </source>
</evidence>
<keyword evidence="4 9" id="KW-1133">Transmembrane helix</keyword>
<organism evidence="11 12">
    <name type="scientific">Ditylenchus dipsaci</name>
    <dbReference type="NCBI Taxonomy" id="166011"/>
    <lineage>
        <taxon>Eukaryota</taxon>
        <taxon>Metazoa</taxon>
        <taxon>Ecdysozoa</taxon>
        <taxon>Nematoda</taxon>
        <taxon>Chromadorea</taxon>
        <taxon>Rhabditida</taxon>
        <taxon>Tylenchina</taxon>
        <taxon>Tylenchomorpha</taxon>
        <taxon>Sphaerularioidea</taxon>
        <taxon>Anguinidae</taxon>
        <taxon>Anguininae</taxon>
        <taxon>Ditylenchus</taxon>
    </lineage>
</organism>
<reference evidence="12" key="1">
    <citation type="submission" date="2022-11" db="UniProtKB">
        <authorList>
            <consortium name="WormBaseParasite"/>
        </authorList>
    </citation>
    <scope>IDENTIFICATION</scope>
</reference>
<dbReference type="GO" id="GO:0005886">
    <property type="term" value="C:plasma membrane"/>
    <property type="evidence" value="ECO:0007669"/>
    <property type="project" value="TreeGrafter"/>
</dbReference>
<dbReference type="AlphaFoldDB" id="A0A915DQ05"/>
<dbReference type="PANTHER" id="PTHR11003:SF291">
    <property type="entry name" value="IP11374P"/>
    <property type="match status" value="1"/>
</dbReference>
<evidence type="ECO:0000256" key="3">
    <source>
        <dbReference type="ARBA" id="ARBA00022692"/>
    </source>
</evidence>
<evidence type="ECO:0000256" key="8">
    <source>
        <dbReference type="SAM" id="MobiDB-lite"/>
    </source>
</evidence>
<evidence type="ECO:0000256" key="7">
    <source>
        <dbReference type="ARBA" id="ARBA00023303"/>
    </source>
</evidence>
<evidence type="ECO:0000256" key="9">
    <source>
        <dbReference type="SAM" id="Phobius"/>
    </source>
</evidence>
<sequence>MLEVKEARYFGKASICSPQTMVQATGKESDSSSCSRKGKSSRENTTWQEATNKCRKASNQKIVSLFQVGNMPVPHDEFQDVMNRKTDDSVRRSSFLCWVSELEAKVFNEGRANQARNGRIRNEPSTFKVSPRLNSAEAMDNGPQASGISDEYNNLQTWPKAQLNCRALNELNQWIQVENVIDSAKKYVKNDNKKTVKDADARELIQNLCEHLERVRGDLNVTSNSRRNSDCNSLSMIICDVSREGISADPPSPANGYAPQLGSSPAPLQGLDSGGAMPSTLANVNSQLTESVADPAFIRAIPHFTIISFAVLWLCAGAWIFQLLDPEIAARPFRNALLFTFQLSATIGWGDTKATNKWSQAFCVVYTIFSVPIVFSAFANMGRLISEFYCVDWLFLTAVVRRRIKEFKDRLFPKIPEEDNFRTAQIRRRLPIKAAVNLLVIATIYFSITSMATIGLGDYHPDPENLLETIVCIVYLSSGIIILSALCLSIAYHFQRMHYVVLKEWLHLLYVYYKQKRESEQKNKVVDSNQAIMRSQMMQGFAENGGN</sequence>
<dbReference type="PANTHER" id="PTHR11003">
    <property type="entry name" value="POTASSIUM CHANNEL, SUBFAMILY K"/>
    <property type="match status" value="1"/>
</dbReference>
<evidence type="ECO:0000259" key="10">
    <source>
        <dbReference type="Pfam" id="PF07885"/>
    </source>
</evidence>
<evidence type="ECO:0000256" key="2">
    <source>
        <dbReference type="ARBA" id="ARBA00022448"/>
    </source>
</evidence>